<dbReference type="EMBL" id="RUTY01000032">
    <property type="protein sequence ID" value="MLE32647.1"/>
    <property type="molecule type" value="Genomic_DNA"/>
</dbReference>
<proteinExistence type="predicted"/>
<feature type="transmembrane region" description="Helical" evidence="1">
    <location>
        <begin position="66"/>
        <end position="85"/>
    </location>
</feature>
<dbReference type="AlphaFoldDB" id="A0A3R0UMW8"/>
<feature type="transmembrane region" description="Helical" evidence="1">
    <location>
        <begin position="97"/>
        <end position="119"/>
    </location>
</feature>
<keyword evidence="1" id="KW-0472">Membrane</keyword>
<feature type="transmembrane region" description="Helical" evidence="1">
    <location>
        <begin position="12"/>
        <end position="33"/>
    </location>
</feature>
<reference evidence="2" key="1">
    <citation type="submission" date="2018-10" db="EMBL/GenBank/DDBJ databases">
        <authorList>
            <consortium name="PulseNet: The National Subtyping Network for Foodborne Disease Surveillance"/>
            <person name="Tarr C.L."/>
            <person name="Trees E."/>
            <person name="Katz L.S."/>
            <person name="Carleton-Romer H.A."/>
            <person name="Stroika S."/>
            <person name="Kucerova Z."/>
            <person name="Roache K.F."/>
            <person name="Sabol A.L."/>
            <person name="Besser J."/>
            <person name="Gerner-Smidt P."/>
        </authorList>
    </citation>
    <scope>NUCLEOTIDE SEQUENCE [LARGE SCALE GENOMIC DNA]</scope>
    <source>
        <strain evidence="2">PNUSAS056479</strain>
    </source>
</reference>
<evidence type="ECO:0000256" key="1">
    <source>
        <dbReference type="SAM" id="Phobius"/>
    </source>
</evidence>
<feature type="transmembrane region" description="Helical" evidence="1">
    <location>
        <begin position="139"/>
        <end position="164"/>
    </location>
</feature>
<gene>
    <name evidence="2" type="ORF">EBH50_22580</name>
</gene>
<dbReference type="Proteomes" id="UP000885317">
    <property type="component" value="Unassembled WGS sequence"/>
</dbReference>
<dbReference type="GO" id="GO:0030153">
    <property type="term" value="P:bacteriocin immunity"/>
    <property type="evidence" value="ECO:0007669"/>
    <property type="project" value="InterPro"/>
</dbReference>
<keyword evidence="1" id="KW-0812">Transmembrane</keyword>
<protein>
    <recommendedName>
        <fullName evidence="3">Colicin immunity protein</fullName>
    </recommendedName>
</protein>
<organism evidence="2">
    <name type="scientific">Salmonella enterica</name>
    <name type="common">Salmonella choleraesuis</name>
    <dbReference type="NCBI Taxonomy" id="28901"/>
    <lineage>
        <taxon>Bacteria</taxon>
        <taxon>Pseudomonadati</taxon>
        <taxon>Pseudomonadota</taxon>
        <taxon>Gammaproteobacteria</taxon>
        <taxon>Enterobacterales</taxon>
        <taxon>Enterobacteriaceae</taxon>
        <taxon>Salmonella</taxon>
    </lineage>
</organism>
<keyword evidence="1" id="KW-1133">Transmembrane helix</keyword>
<dbReference type="Pfam" id="PF03857">
    <property type="entry name" value="Colicin_im"/>
    <property type="match status" value="1"/>
</dbReference>
<name>A0A3R0UMW8_SALER</name>
<sequence>MNDSKKNNSVTIYMFCILLLGITPILILFYCYLKNPYTYFFHTILTYTDSFPEITSSKNPTISKIISLYIKTAPFIAFISFLKIYKDVSIRKDNSTVKLLTSLILYIIFYTTTIFLFLFHNHELTTSGKLLRIMSQNDYFLLFFFISLYASIYILSFMLLWFLVGSYKVIKERI</sequence>
<dbReference type="GO" id="GO:0015643">
    <property type="term" value="F:toxic substance binding"/>
    <property type="evidence" value="ECO:0007669"/>
    <property type="project" value="InterPro"/>
</dbReference>
<accession>A0A3R0UMW8</accession>
<comment type="caution">
    <text evidence="2">The sequence shown here is derived from an EMBL/GenBank/DDBJ whole genome shotgun (WGS) entry which is preliminary data.</text>
</comment>
<dbReference type="InterPro" id="IPR005557">
    <property type="entry name" value="Colicin_im"/>
</dbReference>
<evidence type="ECO:0008006" key="3">
    <source>
        <dbReference type="Google" id="ProtNLM"/>
    </source>
</evidence>
<evidence type="ECO:0000313" key="2">
    <source>
        <dbReference type="EMBL" id="MLE32647.1"/>
    </source>
</evidence>